<name>A0A7S1A354_NOCSC</name>
<dbReference type="Pfam" id="PF01764">
    <property type="entry name" value="Lipase_3"/>
    <property type="match status" value="1"/>
</dbReference>
<sequence length="315" mass="34718">MWACNTFVLPFGSVALLIAFADLTSAAFDETMMHSLAEVAGATYCDSDQLESWTCRPCLDSHMQFVPGKIRLVEKEEIFQVNSTRVVVGKLSAGGCVVAIRGSHNIDNWIKDFQENAGDPNTTVLPDCDGCEVSLGFYSVWESVQRDVQDALTDVGCVPNDVLYITGHSLGAAVAHLAMYTLASVGYDVQDTYTFESPRVGNRAFREAFRALFPREHPVFRVTHDRDPIVHFPVAAAGYEHVSTEVYYNYQDVQRTELQHKVCDDADGEDPTCSYQVSLYDVTEHCLVPFTKSGIICSWGCAADNLSLASPSVQV</sequence>
<dbReference type="PANTHER" id="PTHR45856">
    <property type="entry name" value="ALPHA/BETA-HYDROLASES SUPERFAMILY PROTEIN"/>
    <property type="match status" value="1"/>
</dbReference>
<dbReference type="AlphaFoldDB" id="A0A7S1A354"/>
<gene>
    <name evidence="3" type="ORF">NSCI0253_LOCUS15602</name>
</gene>
<feature type="chain" id="PRO_5030504087" description="Fungal lipase-type domain-containing protein" evidence="1">
    <location>
        <begin position="27"/>
        <end position="315"/>
    </location>
</feature>
<dbReference type="InterPro" id="IPR002921">
    <property type="entry name" value="Fungal_lipase-type"/>
</dbReference>
<organism evidence="3">
    <name type="scientific">Noctiluca scintillans</name>
    <name type="common">Sea sparkle</name>
    <name type="synonym">Red tide dinoflagellate</name>
    <dbReference type="NCBI Taxonomy" id="2966"/>
    <lineage>
        <taxon>Eukaryota</taxon>
        <taxon>Sar</taxon>
        <taxon>Alveolata</taxon>
        <taxon>Dinophyceae</taxon>
        <taxon>Noctilucales</taxon>
        <taxon>Noctilucaceae</taxon>
        <taxon>Noctiluca</taxon>
    </lineage>
</organism>
<dbReference type="PANTHER" id="PTHR45856:SF11">
    <property type="entry name" value="FUNGAL LIPASE-LIKE DOMAIN-CONTAINING PROTEIN"/>
    <property type="match status" value="1"/>
</dbReference>
<evidence type="ECO:0000259" key="2">
    <source>
        <dbReference type="Pfam" id="PF01764"/>
    </source>
</evidence>
<evidence type="ECO:0000256" key="1">
    <source>
        <dbReference type="SAM" id="SignalP"/>
    </source>
</evidence>
<reference evidence="3" key="1">
    <citation type="submission" date="2021-01" db="EMBL/GenBank/DDBJ databases">
        <authorList>
            <person name="Corre E."/>
            <person name="Pelletier E."/>
            <person name="Niang G."/>
            <person name="Scheremetjew M."/>
            <person name="Finn R."/>
            <person name="Kale V."/>
            <person name="Holt S."/>
            <person name="Cochrane G."/>
            <person name="Meng A."/>
            <person name="Brown T."/>
            <person name="Cohen L."/>
        </authorList>
    </citation>
    <scope>NUCLEOTIDE SEQUENCE</scope>
</reference>
<dbReference type="CDD" id="cd00519">
    <property type="entry name" value="Lipase_3"/>
    <property type="match status" value="1"/>
</dbReference>
<feature type="domain" description="Fungal lipase-type" evidence="2">
    <location>
        <begin position="97"/>
        <end position="234"/>
    </location>
</feature>
<accession>A0A7S1A354</accession>
<dbReference type="SUPFAM" id="SSF53474">
    <property type="entry name" value="alpha/beta-Hydrolases"/>
    <property type="match status" value="1"/>
</dbReference>
<evidence type="ECO:0000313" key="3">
    <source>
        <dbReference type="EMBL" id="CAD8841254.1"/>
    </source>
</evidence>
<dbReference type="InterPro" id="IPR051218">
    <property type="entry name" value="Sec_MonoDiacylglyc_Lipase"/>
</dbReference>
<proteinExistence type="predicted"/>
<dbReference type="InterPro" id="IPR029058">
    <property type="entry name" value="AB_hydrolase_fold"/>
</dbReference>
<dbReference type="EMBL" id="HBFQ01022199">
    <property type="protein sequence ID" value="CAD8841254.1"/>
    <property type="molecule type" value="Transcribed_RNA"/>
</dbReference>
<feature type="signal peptide" evidence="1">
    <location>
        <begin position="1"/>
        <end position="26"/>
    </location>
</feature>
<dbReference type="GO" id="GO:0006629">
    <property type="term" value="P:lipid metabolic process"/>
    <property type="evidence" value="ECO:0007669"/>
    <property type="project" value="InterPro"/>
</dbReference>
<keyword evidence="1" id="KW-0732">Signal</keyword>
<dbReference type="Gene3D" id="3.40.50.1820">
    <property type="entry name" value="alpha/beta hydrolase"/>
    <property type="match status" value="1"/>
</dbReference>
<protein>
    <recommendedName>
        <fullName evidence="2">Fungal lipase-type domain-containing protein</fullName>
    </recommendedName>
</protein>